<evidence type="ECO:0000313" key="4">
    <source>
        <dbReference type="EMBL" id="KAG2970888.1"/>
    </source>
</evidence>
<dbReference type="Proteomes" id="UP000735874">
    <property type="component" value="Unassembled WGS sequence"/>
</dbReference>
<dbReference type="Proteomes" id="UP000760860">
    <property type="component" value="Unassembled WGS sequence"/>
</dbReference>
<dbReference type="Proteomes" id="UP000774804">
    <property type="component" value="Unassembled WGS sequence"/>
</dbReference>
<dbReference type="EMBL" id="RCMG01000671">
    <property type="protein sequence ID" value="KAG2850606.1"/>
    <property type="molecule type" value="Genomic_DNA"/>
</dbReference>
<name>A0A8T0YDR8_9STRA</name>
<reference evidence="1" key="1">
    <citation type="submission" date="2018-10" db="EMBL/GenBank/DDBJ databases">
        <title>Effector identification in a new, highly contiguous assembly of the strawberry crown rot pathogen Phytophthora cactorum.</title>
        <authorList>
            <person name="Armitage A.D."/>
            <person name="Nellist C.F."/>
            <person name="Bates H."/>
            <person name="Vickerstaff R.J."/>
            <person name="Harrison R.J."/>
        </authorList>
    </citation>
    <scope>NUCLEOTIDE SEQUENCE</scope>
    <source>
        <strain evidence="1">15-7</strain>
        <strain evidence="2">4032</strain>
        <strain evidence="3">4040</strain>
        <strain evidence="4">P415</strain>
        <strain evidence="5">P421</strain>
    </source>
</reference>
<evidence type="ECO:0000313" key="3">
    <source>
        <dbReference type="EMBL" id="KAG2913612.1"/>
    </source>
</evidence>
<protein>
    <submittedName>
        <fullName evidence="1">Uncharacterized protein</fullName>
    </submittedName>
</protein>
<evidence type="ECO:0000313" key="5">
    <source>
        <dbReference type="EMBL" id="KAG3213078.1"/>
    </source>
</evidence>
<dbReference type="EMBL" id="RCMI01000769">
    <property type="protein sequence ID" value="KAG2898247.1"/>
    <property type="molecule type" value="Genomic_DNA"/>
</dbReference>
<dbReference type="EMBL" id="RCMV01000772">
    <property type="protein sequence ID" value="KAG3213078.1"/>
    <property type="molecule type" value="Genomic_DNA"/>
</dbReference>
<evidence type="ECO:0000313" key="2">
    <source>
        <dbReference type="EMBL" id="KAG2898247.1"/>
    </source>
</evidence>
<dbReference type="Proteomes" id="UP000697107">
    <property type="component" value="Unassembled WGS sequence"/>
</dbReference>
<evidence type="ECO:0000313" key="1">
    <source>
        <dbReference type="EMBL" id="KAG2850606.1"/>
    </source>
</evidence>
<dbReference type="EMBL" id="RCMK01000752">
    <property type="protein sequence ID" value="KAG2913612.1"/>
    <property type="molecule type" value="Genomic_DNA"/>
</dbReference>
<evidence type="ECO:0000313" key="6">
    <source>
        <dbReference type="Proteomes" id="UP000735874"/>
    </source>
</evidence>
<accession>A0A8T0YDR8</accession>
<organism evidence="1 6">
    <name type="scientific">Phytophthora cactorum</name>
    <dbReference type="NCBI Taxonomy" id="29920"/>
    <lineage>
        <taxon>Eukaryota</taxon>
        <taxon>Sar</taxon>
        <taxon>Stramenopiles</taxon>
        <taxon>Oomycota</taxon>
        <taxon>Peronosporomycetes</taxon>
        <taxon>Peronosporales</taxon>
        <taxon>Peronosporaceae</taxon>
        <taxon>Phytophthora</taxon>
    </lineage>
</organism>
<comment type="caution">
    <text evidence="1">The sequence shown here is derived from an EMBL/GenBank/DDBJ whole genome shotgun (WGS) entry which is preliminary data.</text>
</comment>
<dbReference type="EMBL" id="RCML01000700">
    <property type="protein sequence ID" value="KAG2970888.1"/>
    <property type="molecule type" value="Genomic_DNA"/>
</dbReference>
<sequence length="48" mass="5339">MGGKGNRKSLRKIAGENCAGPLRDLAYENVEVTEPMQTDSDNRGWIFL</sequence>
<dbReference type="AlphaFoldDB" id="A0A8T0YDR8"/>
<proteinExistence type="predicted"/>
<gene>
    <name evidence="1" type="ORF">PC113_g16635</name>
    <name evidence="2" type="ORF">PC115_g16897</name>
    <name evidence="3" type="ORF">PC117_g18528</name>
    <name evidence="4" type="ORF">PC118_g16604</name>
    <name evidence="5" type="ORF">PC129_g15982</name>
</gene>
<dbReference type="Proteomes" id="UP000736787">
    <property type="component" value="Unassembled WGS sequence"/>
</dbReference>